<evidence type="ECO:0000256" key="7">
    <source>
        <dbReference type="ARBA" id="ARBA00023098"/>
    </source>
</evidence>
<dbReference type="Proteomes" id="UP000242146">
    <property type="component" value="Unassembled WGS sequence"/>
</dbReference>
<comment type="caution">
    <text evidence="12">The sequence shown here is derived from an EMBL/GenBank/DDBJ whole genome shotgun (WGS) entry which is preliminary data.</text>
</comment>
<keyword evidence="8 11" id="KW-0472">Membrane</keyword>
<evidence type="ECO:0000256" key="11">
    <source>
        <dbReference type="SAM" id="Phobius"/>
    </source>
</evidence>
<dbReference type="InterPro" id="IPR007318">
    <property type="entry name" value="Phopholipid_MeTrfase"/>
</dbReference>
<evidence type="ECO:0000256" key="5">
    <source>
        <dbReference type="ARBA" id="ARBA00022692"/>
    </source>
</evidence>
<keyword evidence="13" id="KW-1185">Reference proteome</keyword>
<evidence type="ECO:0000256" key="8">
    <source>
        <dbReference type="ARBA" id="ARBA00023136"/>
    </source>
</evidence>
<keyword evidence="5 11" id="KW-0812">Transmembrane</keyword>
<keyword evidence="3" id="KW-0489">Methyltransferase</keyword>
<sequence length="191" mass="21891">MWSMLIAYILIVILFYVEYRYESVRSTTMLQTAGNDQGTTSLLLIAWTLALFAGLIVPWTGLGGSFSVSTAGYVFTWIALGWIMGAILLLRWSIYSNTFYIRAIATTDDQFLCTDGPYKIIRHPGYLAFILAWWGFAVASGNWILTMLLGLGMTFVYIRRVLAEEQMMLERFGVDYQQYVEETFRLLPFVF</sequence>
<feature type="transmembrane region" description="Helical" evidence="11">
    <location>
        <begin position="126"/>
        <end position="158"/>
    </location>
</feature>
<dbReference type="GO" id="GO:0006656">
    <property type="term" value="P:phosphatidylcholine biosynthetic process"/>
    <property type="evidence" value="ECO:0007669"/>
    <property type="project" value="UniProtKB-UniPathway"/>
</dbReference>
<dbReference type="GO" id="GO:0032259">
    <property type="term" value="P:methylation"/>
    <property type="evidence" value="ECO:0007669"/>
    <property type="project" value="UniProtKB-KW"/>
</dbReference>
<keyword evidence="6 11" id="KW-1133">Transmembrane helix</keyword>
<keyword evidence="4" id="KW-0949">S-adenosyl-L-methionine</keyword>
<dbReference type="OrthoDB" id="422086at2759"/>
<dbReference type="STRING" id="101127.A0A1X2G6G7"/>
<comment type="subcellular location">
    <subcellularLocation>
        <location evidence="1">Endomembrane system</location>
        <topology evidence="1">Multi-pass membrane protein</topology>
    </subcellularLocation>
</comment>
<dbReference type="GO" id="GO:0008168">
    <property type="term" value="F:methyltransferase activity"/>
    <property type="evidence" value="ECO:0007669"/>
    <property type="project" value="UniProtKB-KW"/>
</dbReference>
<keyword evidence="2" id="KW-0444">Lipid biosynthesis</keyword>
<dbReference type="AlphaFoldDB" id="A0A1X2G6G7"/>
<keyword evidence="3" id="KW-0808">Transferase</keyword>
<evidence type="ECO:0000313" key="12">
    <source>
        <dbReference type="EMBL" id="ORX46312.1"/>
    </source>
</evidence>
<dbReference type="UniPathway" id="UPA00753"/>
<evidence type="ECO:0000256" key="3">
    <source>
        <dbReference type="ARBA" id="ARBA00022603"/>
    </source>
</evidence>
<name>A0A1X2G6G7_9FUNG</name>
<proteinExistence type="predicted"/>
<protein>
    <recommendedName>
        <fullName evidence="14">Protein-S-isoprenylcysteine O-methyltransferase</fullName>
    </recommendedName>
</protein>
<dbReference type="PANTHER" id="PTHR43847:SF1">
    <property type="entry name" value="BLL3993 PROTEIN"/>
    <property type="match status" value="1"/>
</dbReference>
<dbReference type="GO" id="GO:0012505">
    <property type="term" value="C:endomembrane system"/>
    <property type="evidence" value="ECO:0007669"/>
    <property type="project" value="UniProtKB-SubCell"/>
</dbReference>
<accession>A0A1X2G6G7</accession>
<feature type="transmembrane region" description="Helical" evidence="11">
    <location>
        <begin position="44"/>
        <end position="62"/>
    </location>
</feature>
<dbReference type="EMBL" id="MCGT01000038">
    <property type="protein sequence ID" value="ORX46312.1"/>
    <property type="molecule type" value="Genomic_DNA"/>
</dbReference>
<evidence type="ECO:0000256" key="2">
    <source>
        <dbReference type="ARBA" id="ARBA00022516"/>
    </source>
</evidence>
<evidence type="ECO:0000256" key="1">
    <source>
        <dbReference type="ARBA" id="ARBA00004127"/>
    </source>
</evidence>
<dbReference type="InterPro" id="IPR052527">
    <property type="entry name" value="Metal_cation-efflux_comp"/>
</dbReference>
<gene>
    <name evidence="12" type="ORF">DM01DRAFT_1339629</name>
</gene>
<organism evidence="12 13">
    <name type="scientific">Hesseltinella vesiculosa</name>
    <dbReference type="NCBI Taxonomy" id="101127"/>
    <lineage>
        <taxon>Eukaryota</taxon>
        <taxon>Fungi</taxon>
        <taxon>Fungi incertae sedis</taxon>
        <taxon>Mucoromycota</taxon>
        <taxon>Mucoromycotina</taxon>
        <taxon>Mucoromycetes</taxon>
        <taxon>Mucorales</taxon>
        <taxon>Cunninghamellaceae</taxon>
        <taxon>Hesseltinella</taxon>
    </lineage>
</organism>
<reference evidence="12 13" key="1">
    <citation type="submission" date="2016-07" db="EMBL/GenBank/DDBJ databases">
        <title>Pervasive Adenine N6-methylation of Active Genes in Fungi.</title>
        <authorList>
            <consortium name="DOE Joint Genome Institute"/>
            <person name="Mondo S.J."/>
            <person name="Dannebaum R.O."/>
            <person name="Kuo R.C."/>
            <person name="Labutti K."/>
            <person name="Haridas S."/>
            <person name="Kuo A."/>
            <person name="Salamov A."/>
            <person name="Ahrendt S.R."/>
            <person name="Lipzen A."/>
            <person name="Sullivan W."/>
            <person name="Andreopoulos W.B."/>
            <person name="Clum A."/>
            <person name="Lindquist E."/>
            <person name="Daum C."/>
            <person name="Ramamoorthy G.K."/>
            <person name="Gryganskyi A."/>
            <person name="Culley D."/>
            <person name="Magnuson J.K."/>
            <person name="James T.Y."/>
            <person name="O'Malley M.A."/>
            <person name="Stajich J.E."/>
            <person name="Spatafora J.W."/>
            <person name="Visel A."/>
            <person name="Grigoriev I.V."/>
        </authorList>
    </citation>
    <scope>NUCLEOTIDE SEQUENCE [LARGE SCALE GENOMIC DNA]</scope>
    <source>
        <strain evidence="12 13">NRRL 3301</strain>
    </source>
</reference>
<dbReference type="PANTHER" id="PTHR43847">
    <property type="entry name" value="BLL3993 PROTEIN"/>
    <property type="match status" value="1"/>
</dbReference>
<keyword evidence="9" id="KW-0594">Phospholipid biosynthesis</keyword>
<keyword evidence="10" id="KW-1208">Phospholipid metabolism</keyword>
<dbReference type="Pfam" id="PF04191">
    <property type="entry name" value="PEMT"/>
    <property type="match status" value="1"/>
</dbReference>
<evidence type="ECO:0000256" key="6">
    <source>
        <dbReference type="ARBA" id="ARBA00022989"/>
    </source>
</evidence>
<evidence type="ECO:0008006" key="14">
    <source>
        <dbReference type="Google" id="ProtNLM"/>
    </source>
</evidence>
<evidence type="ECO:0000256" key="10">
    <source>
        <dbReference type="ARBA" id="ARBA00023264"/>
    </source>
</evidence>
<feature type="transmembrane region" description="Helical" evidence="11">
    <location>
        <begin position="74"/>
        <end position="94"/>
    </location>
</feature>
<evidence type="ECO:0000256" key="4">
    <source>
        <dbReference type="ARBA" id="ARBA00022691"/>
    </source>
</evidence>
<evidence type="ECO:0000256" key="9">
    <source>
        <dbReference type="ARBA" id="ARBA00023209"/>
    </source>
</evidence>
<keyword evidence="7" id="KW-0443">Lipid metabolism</keyword>
<dbReference type="Gene3D" id="1.20.120.1630">
    <property type="match status" value="1"/>
</dbReference>
<evidence type="ECO:0000313" key="13">
    <source>
        <dbReference type="Proteomes" id="UP000242146"/>
    </source>
</evidence>